<feature type="disulfide bond" evidence="5">
    <location>
        <begin position="41"/>
        <end position="244"/>
    </location>
</feature>
<dbReference type="SMR" id="W9RV70"/>
<evidence type="ECO:0000313" key="7">
    <source>
        <dbReference type="EMBL" id="EXB97329.1"/>
    </source>
</evidence>
<sequence>MAFAPAPLVLRPSLFIVIVIASGVPYTLSESARVFTVVNYCKEAIWPAITNAENITGGGFALKPGQSAVYTAPLGWHGRIWGRTGCNFDKNGNGKCETGSCGTLLNCTRPGDPPTSIAEFTLGDIDFYDVSLVDGFNLPMVVKPNSNGKGNCSTAGCDGDLRQNCPPELQAKDDGKVIACRSACDVFNTDDYCCRGMFGNPMTCLPTNYSRSFKQFCPAAYSYAYDDRTSIITCSGTDYTVSFCGSRYTYILSKYYNSF</sequence>
<dbReference type="PANTHER" id="PTHR31048">
    <property type="entry name" value="OS03G0233200 PROTEIN"/>
    <property type="match status" value="1"/>
</dbReference>
<evidence type="ECO:0000256" key="2">
    <source>
        <dbReference type="ARBA" id="ARBA00010607"/>
    </source>
</evidence>
<dbReference type="eggNOG" id="ENOG502RXCH">
    <property type="taxonomic scope" value="Eukaryota"/>
</dbReference>
<dbReference type="FunFam" id="2.60.110.10:FF:000002">
    <property type="entry name" value="Thaumatin-like protein 1a"/>
    <property type="match status" value="1"/>
</dbReference>
<evidence type="ECO:0000256" key="4">
    <source>
        <dbReference type="ARBA" id="ARBA00023157"/>
    </source>
</evidence>
<evidence type="ECO:0000313" key="8">
    <source>
        <dbReference type="Proteomes" id="UP000030645"/>
    </source>
</evidence>
<feature type="disulfide bond" evidence="5">
    <location>
        <begin position="184"/>
        <end position="193"/>
    </location>
</feature>
<dbReference type="PIRSF" id="PIRSF002703">
    <property type="entry name" value="Thaumatin"/>
    <property type="match status" value="1"/>
</dbReference>
<organism evidence="7 8">
    <name type="scientific">Morus notabilis</name>
    <dbReference type="NCBI Taxonomy" id="981085"/>
    <lineage>
        <taxon>Eukaryota</taxon>
        <taxon>Viridiplantae</taxon>
        <taxon>Streptophyta</taxon>
        <taxon>Embryophyta</taxon>
        <taxon>Tracheophyta</taxon>
        <taxon>Spermatophyta</taxon>
        <taxon>Magnoliopsida</taxon>
        <taxon>eudicotyledons</taxon>
        <taxon>Gunneridae</taxon>
        <taxon>Pentapetalae</taxon>
        <taxon>rosids</taxon>
        <taxon>fabids</taxon>
        <taxon>Rosales</taxon>
        <taxon>Moraceae</taxon>
        <taxon>Moreae</taxon>
        <taxon>Morus</taxon>
    </lineage>
</organism>
<proteinExistence type="inferred from homology"/>
<gene>
    <name evidence="7" type="ORF">L484_024191</name>
</gene>
<protein>
    <recommendedName>
        <fullName evidence="9">Thaumatin-like protein</fullName>
    </recommendedName>
</protein>
<evidence type="ECO:0000256" key="1">
    <source>
        <dbReference type="ARBA" id="ARBA00004613"/>
    </source>
</evidence>
<dbReference type="SUPFAM" id="SSF49870">
    <property type="entry name" value="Osmotin, thaumatin-like protein"/>
    <property type="match status" value="1"/>
</dbReference>
<evidence type="ECO:0000256" key="3">
    <source>
        <dbReference type="ARBA" id="ARBA00022525"/>
    </source>
</evidence>
<dbReference type="GO" id="GO:0005576">
    <property type="term" value="C:extracellular region"/>
    <property type="evidence" value="ECO:0007669"/>
    <property type="project" value="UniProtKB-SubCell"/>
</dbReference>
<evidence type="ECO:0008006" key="9">
    <source>
        <dbReference type="Google" id="ProtNLM"/>
    </source>
</evidence>
<comment type="similarity">
    <text evidence="2">Belongs to the thaumatin family.</text>
</comment>
<feature type="disulfide bond" evidence="5">
    <location>
        <begin position="101"/>
        <end position="107"/>
    </location>
</feature>
<dbReference type="STRING" id="981085.W9RV70"/>
<evidence type="ECO:0000256" key="5">
    <source>
        <dbReference type="PIRSR" id="PIRSR002703-1"/>
    </source>
</evidence>
<feature type="disulfide bond" evidence="5">
    <location>
        <begin position="86"/>
        <end position="96"/>
    </location>
</feature>
<reference evidence="8" key="1">
    <citation type="submission" date="2013-01" db="EMBL/GenBank/DDBJ databases">
        <title>Draft Genome Sequence of a Mulberry Tree, Morus notabilis C.K. Schneid.</title>
        <authorList>
            <person name="He N."/>
            <person name="Zhao S."/>
        </authorList>
    </citation>
    <scope>NUCLEOTIDE SEQUENCE</scope>
</reference>
<keyword evidence="6" id="KW-0732">Signal</keyword>
<dbReference type="Gene3D" id="2.60.110.10">
    <property type="entry name" value="Thaumatin"/>
    <property type="match status" value="1"/>
</dbReference>
<dbReference type="Proteomes" id="UP000030645">
    <property type="component" value="Unassembled WGS sequence"/>
</dbReference>
<keyword evidence="8" id="KW-1185">Reference proteome</keyword>
<feature type="signal peptide" evidence="6">
    <location>
        <begin position="1"/>
        <end position="29"/>
    </location>
</feature>
<evidence type="ECO:0000256" key="6">
    <source>
        <dbReference type="SAM" id="SignalP"/>
    </source>
</evidence>
<name>W9RV70_9ROSA</name>
<dbReference type="CDD" id="cd09218">
    <property type="entry name" value="TLP-PA"/>
    <property type="match status" value="1"/>
</dbReference>
<dbReference type="EMBL" id="KE345262">
    <property type="protein sequence ID" value="EXB97329.1"/>
    <property type="molecule type" value="Genomic_DNA"/>
</dbReference>
<dbReference type="PROSITE" id="PS51367">
    <property type="entry name" value="THAUMATIN_2"/>
    <property type="match status" value="1"/>
</dbReference>
<dbReference type="PRINTS" id="PR00347">
    <property type="entry name" value="THAUMATIN"/>
</dbReference>
<dbReference type="GO" id="GO:0006952">
    <property type="term" value="P:defense response"/>
    <property type="evidence" value="ECO:0007669"/>
    <property type="project" value="UniProtKB-ARBA"/>
</dbReference>
<dbReference type="InterPro" id="IPR037176">
    <property type="entry name" value="Osmotin/thaumatin-like_sf"/>
</dbReference>
<keyword evidence="3" id="KW-0964">Secreted</keyword>
<feature type="disulfide bond" evidence="5">
    <location>
        <begin position="165"/>
        <end position="180"/>
    </location>
</feature>
<feature type="disulfide bond" evidence="5">
    <location>
        <begin position="194"/>
        <end position="204"/>
    </location>
</feature>
<dbReference type="InterPro" id="IPR001938">
    <property type="entry name" value="Thaumatin"/>
</dbReference>
<accession>W9RV70</accession>
<feature type="disulfide bond" evidence="5">
    <location>
        <begin position="157"/>
        <end position="217"/>
    </location>
</feature>
<keyword evidence="4 5" id="KW-1015">Disulfide bond</keyword>
<comment type="subcellular location">
    <subcellularLocation>
        <location evidence="1">Secreted</location>
    </subcellularLocation>
</comment>
<dbReference type="SMART" id="SM00205">
    <property type="entry name" value="THN"/>
    <property type="match status" value="1"/>
</dbReference>
<feature type="chain" id="PRO_5004928642" description="Thaumatin-like protein" evidence="6">
    <location>
        <begin position="30"/>
        <end position="259"/>
    </location>
</feature>
<dbReference type="Pfam" id="PF00314">
    <property type="entry name" value="Thaumatin"/>
    <property type="match status" value="1"/>
</dbReference>
<feature type="disulfide bond" evidence="5">
    <location>
        <begin position="152"/>
        <end position="234"/>
    </location>
</feature>
<dbReference type="AlphaFoldDB" id="W9RV70"/>